<gene>
    <name evidence="2" type="ORF">HQ865_01140</name>
</gene>
<dbReference type="KEGG" id="mmab:HQ865_01140"/>
<evidence type="ECO:0000256" key="1">
    <source>
        <dbReference type="SAM" id="Phobius"/>
    </source>
</evidence>
<dbReference type="AlphaFoldDB" id="A0A7D4UBR5"/>
<dbReference type="Proteomes" id="UP000505355">
    <property type="component" value="Chromosome"/>
</dbReference>
<dbReference type="EMBL" id="CP054139">
    <property type="protein sequence ID" value="QKJ28419.1"/>
    <property type="molecule type" value="Genomic_DNA"/>
</dbReference>
<feature type="transmembrane region" description="Helical" evidence="1">
    <location>
        <begin position="12"/>
        <end position="31"/>
    </location>
</feature>
<accession>A0A7D4UBR5</accession>
<organism evidence="2 3">
    <name type="scientific">Mucilaginibacter mali</name>
    <dbReference type="NCBI Taxonomy" id="2740462"/>
    <lineage>
        <taxon>Bacteria</taxon>
        <taxon>Pseudomonadati</taxon>
        <taxon>Bacteroidota</taxon>
        <taxon>Sphingobacteriia</taxon>
        <taxon>Sphingobacteriales</taxon>
        <taxon>Sphingobacteriaceae</taxon>
        <taxon>Mucilaginibacter</taxon>
    </lineage>
</organism>
<keyword evidence="1" id="KW-0472">Membrane</keyword>
<dbReference type="RefSeq" id="WP_173413121.1">
    <property type="nucleotide sequence ID" value="NZ_CP054139.1"/>
</dbReference>
<proteinExistence type="predicted"/>
<keyword evidence="1" id="KW-1133">Transmembrane helix</keyword>
<evidence type="ECO:0000313" key="2">
    <source>
        <dbReference type="EMBL" id="QKJ28419.1"/>
    </source>
</evidence>
<evidence type="ECO:0000313" key="3">
    <source>
        <dbReference type="Proteomes" id="UP000505355"/>
    </source>
</evidence>
<protein>
    <submittedName>
        <fullName evidence="2">Uncharacterized protein</fullName>
    </submittedName>
</protein>
<name>A0A7D4UBR5_9SPHI</name>
<sequence length="87" mass="9663">MSPARNNTKTIWQTILPIVWPVLSFLAGLGITQINQGNDVKQLTTAVNNLSGQLKEYQDTQGKMGNRVTALETRVFGTPQLTYNSNR</sequence>
<reference evidence="2 3" key="1">
    <citation type="submission" date="2020-05" db="EMBL/GenBank/DDBJ databases">
        <title>Mucilaginibacter mali sp. nov.</title>
        <authorList>
            <person name="Kim H.S."/>
            <person name="Lee K.C."/>
            <person name="Suh M.K."/>
            <person name="Kim J.-S."/>
            <person name="Han K.-I."/>
            <person name="Eom M.K."/>
            <person name="Shin Y.K."/>
            <person name="Lee J.-S."/>
        </authorList>
    </citation>
    <scope>NUCLEOTIDE SEQUENCE [LARGE SCALE GENOMIC DNA]</scope>
    <source>
        <strain evidence="2 3">G2-14</strain>
    </source>
</reference>
<keyword evidence="3" id="KW-1185">Reference proteome</keyword>
<keyword evidence="1" id="KW-0812">Transmembrane</keyword>